<accession>M0JS62</accession>
<dbReference type="Proteomes" id="UP000011687">
    <property type="component" value="Unassembled WGS sequence"/>
</dbReference>
<sequence>MSDAGGPYLFDVGVIALAHTEAPVREAALTYVRDAIAGDIDAVVPYPALFGAHTVLTTYYGRSNAEASRLLQNFMDAKRIHWNGGLSESTVRDGFSQASETNVGGWDGYYAQVAIDEGVNTVLTIDDDFERFDAFDTEVILSPAEFSELNRFLEN</sequence>
<dbReference type="EMBL" id="AOLS01000102">
    <property type="protein sequence ID" value="EMA11816.1"/>
    <property type="molecule type" value="Genomic_DNA"/>
</dbReference>
<evidence type="ECO:0008006" key="3">
    <source>
        <dbReference type="Google" id="ProtNLM"/>
    </source>
</evidence>
<dbReference type="SUPFAM" id="SSF88723">
    <property type="entry name" value="PIN domain-like"/>
    <property type="match status" value="1"/>
</dbReference>
<dbReference type="AlphaFoldDB" id="M0JS62"/>
<dbReference type="PATRIC" id="fig|662475.6.peg.3537"/>
<organism evidence="1 2">
    <name type="scientific">Haloarcula marismortui ATCC 33799</name>
    <dbReference type="NCBI Taxonomy" id="662475"/>
    <lineage>
        <taxon>Archaea</taxon>
        <taxon>Methanobacteriati</taxon>
        <taxon>Methanobacteriota</taxon>
        <taxon>Stenosarchaea group</taxon>
        <taxon>Halobacteria</taxon>
        <taxon>Halobacteriales</taxon>
        <taxon>Haloarculaceae</taxon>
        <taxon>Haloarcula</taxon>
    </lineage>
</organism>
<name>M0JS62_9EURY</name>
<proteinExistence type="predicted"/>
<protein>
    <recommendedName>
        <fullName evidence="3">PIN domain-containing protein</fullName>
    </recommendedName>
</protein>
<comment type="caution">
    <text evidence="1">The sequence shown here is derived from an EMBL/GenBank/DDBJ whole genome shotgun (WGS) entry which is preliminary data.</text>
</comment>
<evidence type="ECO:0000313" key="2">
    <source>
        <dbReference type="Proteomes" id="UP000011687"/>
    </source>
</evidence>
<dbReference type="InterPro" id="IPR029060">
    <property type="entry name" value="PIN-like_dom_sf"/>
</dbReference>
<reference evidence="1 2" key="1">
    <citation type="journal article" date="2014" name="PLoS Genet.">
        <title>Phylogenetically driven sequencing of extremely halophilic archaea reveals strategies for static and dynamic osmo-response.</title>
        <authorList>
            <person name="Becker E.A."/>
            <person name="Seitzer P.M."/>
            <person name="Tritt A."/>
            <person name="Larsen D."/>
            <person name="Krusor M."/>
            <person name="Yao A.I."/>
            <person name="Wu D."/>
            <person name="Madern D."/>
            <person name="Eisen J.A."/>
            <person name="Darling A.E."/>
            <person name="Facciotti M.T."/>
        </authorList>
    </citation>
    <scope>NUCLEOTIDE SEQUENCE [LARGE SCALE GENOMIC DNA]</scope>
    <source>
        <strain evidence="1 2">ATCC 33799</strain>
    </source>
</reference>
<evidence type="ECO:0000313" key="1">
    <source>
        <dbReference type="EMBL" id="EMA11816.1"/>
    </source>
</evidence>
<dbReference type="RefSeq" id="WP_007190275.1">
    <property type="nucleotide sequence ID" value="NZ_AOLS01000102.1"/>
</dbReference>
<keyword evidence="2" id="KW-1185">Reference proteome</keyword>
<gene>
    <name evidence="1" type="ORF">C435_18124</name>
</gene>